<organism evidence="3 4">
    <name type="scientific">Rubrobacter taiwanensis</name>
    <dbReference type="NCBI Taxonomy" id="185139"/>
    <lineage>
        <taxon>Bacteria</taxon>
        <taxon>Bacillati</taxon>
        <taxon>Actinomycetota</taxon>
        <taxon>Rubrobacteria</taxon>
        <taxon>Rubrobacterales</taxon>
        <taxon>Rubrobacteraceae</taxon>
        <taxon>Rubrobacter</taxon>
    </lineage>
</organism>
<feature type="transmembrane region" description="Helical" evidence="2">
    <location>
        <begin position="144"/>
        <end position="164"/>
    </location>
</feature>
<keyword evidence="4" id="KW-1185">Reference proteome</keyword>
<dbReference type="Proteomes" id="UP000295244">
    <property type="component" value="Unassembled WGS sequence"/>
</dbReference>
<sequence length="259" mass="27414">MATQRYGGERMDERPEERRRRGPLDEGETGETTRRVSPEGDADRTQRIPRGDADEERTRVIRSGDEESHTRPYSARGYLEAAEERHARLRDLYGGVDWLASFVGWIVAGVVLGFLSLIASVVLIPLGFTLDIGAEDLGATTITGLIIIGVLLFAGYFAGGYVAGRMARFDGGRNGAMVVVWGLLISIVLGAAAAFLPGELFGAVQQFVAGTVVPAVGGLAGTGFVGLGILVGVLAVSLLGGFLGGRAGSNFHTRIDYTT</sequence>
<keyword evidence="2" id="KW-0472">Membrane</keyword>
<dbReference type="RefSeq" id="WP_132690555.1">
    <property type="nucleotide sequence ID" value="NZ_SKBU01000014.1"/>
</dbReference>
<evidence type="ECO:0000256" key="1">
    <source>
        <dbReference type="SAM" id="MobiDB-lite"/>
    </source>
</evidence>
<dbReference type="SUPFAM" id="SSF103473">
    <property type="entry name" value="MFS general substrate transporter"/>
    <property type="match status" value="1"/>
</dbReference>
<comment type="caution">
    <text evidence="3">The sequence shown here is derived from an EMBL/GenBank/DDBJ whole genome shotgun (WGS) entry which is preliminary data.</text>
</comment>
<evidence type="ECO:0000313" key="3">
    <source>
        <dbReference type="EMBL" id="TCJ17374.1"/>
    </source>
</evidence>
<dbReference type="AlphaFoldDB" id="A0A4R1BJA7"/>
<feature type="compositionally biased region" description="Basic and acidic residues" evidence="1">
    <location>
        <begin position="31"/>
        <end position="70"/>
    </location>
</feature>
<dbReference type="EMBL" id="SKBU01000014">
    <property type="protein sequence ID" value="TCJ17374.1"/>
    <property type="molecule type" value="Genomic_DNA"/>
</dbReference>
<reference evidence="3 4" key="1">
    <citation type="submission" date="2019-03" db="EMBL/GenBank/DDBJ databases">
        <title>Whole genome sequence of a novel Rubrobacter taiwanensis strain, isolated from Yellowstone National Park.</title>
        <authorList>
            <person name="Freed S."/>
            <person name="Ramaley R.F."/>
            <person name="Kyndt J.A."/>
        </authorList>
    </citation>
    <scope>NUCLEOTIDE SEQUENCE [LARGE SCALE GENOMIC DNA]</scope>
    <source>
        <strain evidence="3 4">Yellowstone</strain>
    </source>
</reference>
<accession>A0A4R1BJA7</accession>
<evidence type="ECO:0000313" key="4">
    <source>
        <dbReference type="Proteomes" id="UP000295244"/>
    </source>
</evidence>
<feature type="transmembrane region" description="Helical" evidence="2">
    <location>
        <begin position="98"/>
        <end position="124"/>
    </location>
</feature>
<dbReference type="OrthoDB" id="5244723at2"/>
<feature type="transmembrane region" description="Helical" evidence="2">
    <location>
        <begin position="216"/>
        <end position="244"/>
    </location>
</feature>
<keyword evidence="2" id="KW-1133">Transmembrane helix</keyword>
<gene>
    <name evidence="3" type="ORF">E0L93_07545</name>
</gene>
<proteinExistence type="predicted"/>
<feature type="region of interest" description="Disordered" evidence="1">
    <location>
        <begin position="1"/>
        <end position="75"/>
    </location>
</feature>
<feature type="transmembrane region" description="Helical" evidence="2">
    <location>
        <begin position="176"/>
        <end position="196"/>
    </location>
</feature>
<feature type="compositionally biased region" description="Basic and acidic residues" evidence="1">
    <location>
        <begin position="7"/>
        <end position="24"/>
    </location>
</feature>
<name>A0A4R1BJA7_9ACTN</name>
<keyword evidence="2" id="KW-0812">Transmembrane</keyword>
<protein>
    <submittedName>
        <fullName evidence="3">Uncharacterized protein</fullName>
    </submittedName>
</protein>
<evidence type="ECO:0000256" key="2">
    <source>
        <dbReference type="SAM" id="Phobius"/>
    </source>
</evidence>
<dbReference type="InterPro" id="IPR036259">
    <property type="entry name" value="MFS_trans_sf"/>
</dbReference>